<dbReference type="Pfam" id="PF13439">
    <property type="entry name" value="Glyco_transf_4"/>
    <property type="match status" value="1"/>
</dbReference>
<dbReference type="EMBL" id="JAFBCV010000007">
    <property type="protein sequence ID" value="MBM7839192.1"/>
    <property type="molecule type" value="Genomic_DNA"/>
</dbReference>
<dbReference type="InterPro" id="IPR028098">
    <property type="entry name" value="Glyco_trans_4-like_N"/>
</dbReference>
<name>A0ABS2SUJ4_9BACI</name>
<dbReference type="PANTHER" id="PTHR12526">
    <property type="entry name" value="GLYCOSYLTRANSFERASE"/>
    <property type="match status" value="1"/>
</dbReference>
<feature type="domain" description="Glycosyl transferase family 1" evidence="1">
    <location>
        <begin position="186"/>
        <end position="342"/>
    </location>
</feature>
<accession>A0ABS2SUJ4</accession>
<evidence type="ECO:0000259" key="2">
    <source>
        <dbReference type="Pfam" id="PF13439"/>
    </source>
</evidence>
<proteinExistence type="predicted"/>
<evidence type="ECO:0000313" key="4">
    <source>
        <dbReference type="Proteomes" id="UP001179280"/>
    </source>
</evidence>
<dbReference type="Gene3D" id="3.40.50.2000">
    <property type="entry name" value="Glycogen Phosphorylase B"/>
    <property type="match status" value="2"/>
</dbReference>
<evidence type="ECO:0000259" key="1">
    <source>
        <dbReference type="Pfam" id="PF00534"/>
    </source>
</evidence>
<dbReference type="RefSeq" id="WP_204466503.1">
    <property type="nucleotide sequence ID" value="NZ_JAFBCV010000007.1"/>
</dbReference>
<organism evidence="3 4">
    <name type="scientific">Shouchella xiaoxiensis</name>
    <dbReference type="NCBI Taxonomy" id="766895"/>
    <lineage>
        <taxon>Bacteria</taxon>
        <taxon>Bacillati</taxon>
        <taxon>Bacillota</taxon>
        <taxon>Bacilli</taxon>
        <taxon>Bacillales</taxon>
        <taxon>Bacillaceae</taxon>
        <taxon>Shouchella</taxon>
    </lineage>
</organism>
<protein>
    <submittedName>
        <fullName evidence="3">Glycosyltransferase involved in cell wall biosynthesis</fullName>
    </submittedName>
</protein>
<reference evidence="3" key="1">
    <citation type="submission" date="2021-01" db="EMBL/GenBank/DDBJ databases">
        <title>Genomic Encyclopedia of Type Strains, Phase IV (KMG-IV): sequencing the most valuable type-strain genomes for metagenomic binning, comparative biology and taxonomic classification.</title>
        <authorList>
            <person name="Goeker M."/>
        </authorList>
    </citation>
    <scope>NUCLEOTIDE SEQUENCE</scope>
    <source>
        <strain evidence="3">DSM 21943</strain>
    </source>
</reference>
<evidence type="ECO:0000313" key="3">
    <source>
        <dbReference type="EMBL" id="MBM7839192.1"/>
    </source>
</evidence>
<feature type="domain" description="Glycosyltransferase subfamily 4-like N-terminal" evidence="2">
    <location>
        <begin position="13"/>
        <end position="169"/>
    </location>
</feature>
<sequence length="365" mass="40487">MKIVFVLYSLETGGVERMTLHLAEDFLKRGYQVDLLVFHLVGDYINQVPAGVEIIHLSKQKARNAIPAMISYFRKRKPDVIISAKDYLNVLVIVAKKCSGTSGKLIVSSRVHLSEQARLNPSTKKMKKWVARTYRFTDHVVGVSNGVAEDIKAIAHLPTVHTIYNPVVTGDLQAKMTETADHPYFSEANKKVFLTVGRLHPQKDYTTLIRAFAHVRSRIPEARLLFVGDGEERTSLQTAVDENGLTNDVSFVGFQNNPYAYIKQADVFVLSSLYEGFGNVLVEALAAGTTIVSTDCPSGPREILAEGAYGHIVPVGDPVELAHAMEKALLQPMEPETLQRRAAAFTVNACADQYERLFKTRPNSE</sequence>
<keyword evidence="4" id="KW-1185">Reference proteome</keyword>
<dbReference type="InterPro" id="IPR001296">
    <property type="entry name" value="Glyco_trans_1"/>
</dbReference>
<comment type="caution">
    <text evidence="3">The sequence shown here is derived from an EMBL/GenBank/DDBJ whole genome shotgun (WGS) entry which is preliminary data.</text>
</comment>
<dbReference type="Pfam" id="PF00534">
    <property type="entry name" value="Glycos_transf_1"/>
    <property type="match status" value="1"/>
</dbReference>
<gene>
    <name evidence="3" type="ORF">JOC54_002463</name>
</gene>
<dbReference type="Proteomes" id="UP001179280">
    <property type="component" value="Unassembled WGS sequence"/>
</dbReference>
<dbReference type="CDD" id="cd03811">
    <property type="entry name" value="GT4_GT28_WabH-like"/>
    <property type="match status" value="1"/>
</dbReference>
<dbReference type="SUPFAM" id="SSF53756">
    <property type="entry name" value="UDP-Glycosyltransferase/glycogen phosphorylase"/>
    <property type="match status" value="1"/>
</dbReference>